<evidence type="ECO:0000256" key="1">
    <source>
        <dbReference type="ARBA" id="ARBA00022603"/>
    </source>
</evidence>
<name>V4T161_CITCL</name>
<dbReference type="InterPro" id="IPR001077">
    <property type="entry name" value="COMT_C"/>
</dbReference>
<keyword evidence="2" id="KW-0808">Transferase</keyword>
<protein>
    <recommendedName>
        <fullName evidence="9">O-methyltransferase domain-containing protein</fullName>
    </recommendedName>
</protein>
<dbReference type="InterPro" id="IPR036390">
    <property type="entry name" value="WH_DNA-bd_sf"/>
</dbReference>
<dbReference type="Gene3D" id="3.40.50.150">
    <property type="entry name" value="Vaccinia Virus protein VP39"/>
    <property type="match status" value="1"/>
</dbReference>
<feature type="domain" description="O-methyltransferase dimerisation" evidence="6">
    <location>
        <begin position="1"/>
        <end position="91"/>
    </location>
</feature>
<keyword evidence="3" id="KW-0949">S-adenosyl-L-methionine</keyword>
<organism evidence="7 8">
    <name type="scientific">Citrus clementina</name>
    <name type="common">Clementine</name>
    <name type="synonym">Citrus deliciosa x Citrus sinensis</name>
    <dbReference type="NCBI Taxonomy" id="85681"/>
    <lineage>
        <taxon>Eukaryota</taxon>
        <taxon>Viridiplantae</taxon>
        <taxon>Streptophyta</taxon>
        <taxon>Embryophyta</taxon>
        <taxon>Tracheophyta</taxon>
        <taxon>Spermatophyta</taxon>
        <taxon>Magnoliopsida</taxon>
        <taxon>eudicotyledons</taxon>
        <taxon>Gunneridae</taxon>
        <taxon>Pentapetalae</taxon>
        <taxon>rosids</taxon>
        <taxon>malvids</taxon>
        <taxon>Sapindales</taxon>
        <taxon>Rutaceae</taxon>
        <taxon>Aurantioideae</taxon>
        <taxon>Citrus</taxon>
    </lineage>
</organism>
<dbReference type="InParanoid" id="V4T161"/>
<evidence type="ECO:0008006" key="9">
    <source>
        <dbReference type="Google" id="ProtNLM"/>
    </source>
</evidence>
<dbReference type="GO" id="GO:0008171">
    <property type="term" value="F:O-methyltransferase activity"/>
    <property type="evidence" value="ECO:0007669"/>
    <property type="project" value="InterPro"/>
</dbReference>
<proteinExistence type="predicted"/>
<dbReference type="PANTHER" id="PTHR11746">
    <property type="entry name" value="O-METHYLTRANSFERASE"/>
    <property type="match status" value="1"/>
</dbReference>
<feature type="domain" description="O-methyltransferase C-terminal" evidence="5">
    <location>
        <begin position="145"/>
        <end position="302"/>
    </location>
</feature>
<dbReference type="InterPro" id="IPR012967">
    <property type="entry name" value="COMT_dimerisation"/>
</dbReference>
<dbReference type="PIRSF" id="PIRSF005739">
    <property type="entry name" value="O-mtase"/>
    <property type="match status" value="1"/>
</dbReference>
<sequence length="323" mass="35925">MELVNSSIPRITMKAAIKLGVLEILAKASPSQLTSSEIASQLPTNNKEAPIVLDRMLRLLACHSFRNLVTNKDGSVQRLYGLASVSRFFVPNEDGVSLAPCFWLFPLKCFRLLDHDPPPPLLLDHDPSLPRLLDHELSPMIFQVMTQVRSALDKGFEELNELVDVAGGLGVNMSLIVNTYSQIRGINFDLPHVIENASSSPGVEHVGGDVFVKIPNGQAIFMKFILHDWSDEQYLKILKNCYDALPESGKVIIVESVVPESPEFSSINRNILTLDIVMYDLFPQAKGRTAGEFKALAMAAGFGTIKVICRAYCYWVIEFYKPM</sequence>
<evidence type="ECO:0000256" key="3">
    <source>
        <dbReference type="ARBA" id="ARBA00022691"/>
    </source>
</evidence>
<dbReference type="Gramene" id="ESR45115">
    <property type="protein sequence ID" value="ESR45115"/>
    <property type="gene ID" value="CICLE_v10003323mg"/>
</dbReference>
<dbReference type="InterPro" id="IPR029063">
    <property type="entry name" value="SAM-dependent_MTases_sf"/>
</dbReference>
<evidence type="ECO:0000256" key="2">
    <source>
        <dbReference type="ARBA" id="ARBA00022679"/>
    </source>
</evidence>
<dbReference type="AlphaFoldDB" id="V4T161"/>
<dbReference type="eggNOG" id="KOG3178">
    <property type="taxonomic scope" value="Eukaryota"/>
</dbReference>
<dbReference type="Proteomes" id="UP000030687">
    <property type="component" value="Unassembled WGS sequence"/>
</dbReference>
<accession>V4T161</accession>
<evidence type="ECO:0000259" key="5">
    <source>
        <dbReference type="Pfam" id="PF00891"/>
    </source>
</evidence>
<reference evidence="7 8" key="1">
    <citation type="submission" date="2013-10" db="EMBL/GenBank/DDBJ databases">
        <authorList>
            <consortium name="International Citrus Genome Consortium"/>
            <person name="Jenkins J."/>
            <person name="Schmutz J."/>
            <person name="Prochnik S."/>
            <person name="Rokhsar D."/>
            <person name="Gmitter F."/>
            <person name="Ollitrault P."/>
            <person name="Machado M."/>
            <person name="Talon M."/>
            <person name="Wincker P."/>
            <person name="Jaillon O."/>
            <person name="Morgante M."/>
        </authorList>
    </citation>
    <scope>NUCLEOTIDE SEQUENCE</scope>
    <source>
        <strain evidence="8">cv. Clemenules</strain>
    </source>
</reference>
<dbReference type="EMBL" id="KI536799">
    <property type="protein sequence ID" value="ESR45115.1"/>
    <property type="molecule type" value="Genomic_DNA"/>
</dbReference>
<evidence type="ECO:0000313" key="7">
    <source>
        <dbReference type="EMBL" id="ESR45115.1"/>
    </source>
</evidence>
<dbReference type="InterPro" id="IPR036388">
    <property type="entry name" value="WH-like_DNA-bd_sf"/>
</dbReference>
<evidence type="ECO:0000313" key="8">
    <source>
        <dbReference type="Proteomes" id="UP000030687"/>
    </source>
</evidence>
<keyword evidence="8" id="KW-1185">Reference proteome</keyword>
<gene>
    <name evidence="7" type="ORF">CICLE_v10003323mg</name>
</gene>
<dbReference type="Pfam" id="PF08100">
    <property type="entry name" value="Dimerisation"/>
    <property type="match status" value="1"/>
</dbReference>
<dbReference type="SUPFAM" id="SSF53335">
    <property type="entry name" value="S-adenosyl-L-methionine-dependent methyltransferases"/>
    <property type="match status" value="1"/>
</dbReference>
<evidence type="ECO:0000259" key="6">
    <source>
        <dbReference type="Pfam" id="PF08100"/>
    </source>
</evidence>
<dbReference type="OMA" id="VICRAYC"/>
<dbReference type="InterPro" id="IPR016461">
    <property type="entry name" value="COMT-like"/>
</dbReference>
<dbReference type="Pfam" id="PF00891">
    <property type="entry name" value="Methyltransf_2"/>
    <property type="match status" value="1"/>
</dbReference>
<dbReference type="Gene3D" id="1.10.10.10">
    <property type="entry name" value="Winged helix-like DNA-binding domain superfamily/Winged helix DNA-binding domain"/>
    <property type="match status" value="1"/>
</dbReference>
<dbReference type="FunFam" id="1.10.10.10:FF:000357">
    <property type="entry name" value="Caffeic acid 3-O-methyltransferase"/>
    <property type="match status" value="1"/>
</dbReference>
<dbReference type="KEGG" id="cic:CICLE_v10003323mg"/>
<dbReference type="GO" id="GO:0032259">
    <property type="term" value="P:methylation"/>
    <property type="evidence" value="ECO:0007669"/>
    <property type="project" value="UniProtKB-KW"/>
</dbReference>
<dbReference type="PROSITE" id="PS51683">
    <property type="entry name" value="SAM_OMT_II"/>
    <property type="match status" value="1"/>
</dbReference>
<keyword evidence="1" id="KW-0489">Methyltransferase</keyword>
<evidence type="ECO:0000256" key="4">
    <source>
        <dbReference type="PIRSR" id="PIRSR005739-1"/>
    </source>
</evidence>
<feature type="active site" description="Proton acceptor" evidence="4">
    <location>
        <position position="227"/>
    </location>
</feature>
<dbReference type="GO" id="GO:0046983">
    <property type="term" value="F:protein dimerization activity"/>
    <property type="evidence" value="ECO:0007669"/>
    <property type="project" value="InterPro"/>
</dbReference>
<dbReference type="STRING" id="85681.V4T161"/>
<dbReference type="SUPFAM" id="SSF46785">
    <property type="entry name" value="Winged helix' DNA-binding domain"/>
    <property type="match status" value="1"/>
</dbReference>